<dbReference type="InterPro" id="IPR043129">
    <property type="entry name" value="ATPase_NBD"/>
</dbReference>
<accession>A0A1I2YSC0</accession>
<dbReference type="Gene3D" id="3.30.420.40">
    <property type="match status" value="2"/>
</dbReference>
<dbReference type="AlphaFoldDB" id="A0A1I2YSC0"/>
<dbReference type="EMBL" id="FOOT01000009">
    <property type="protein sequence ID" value="SFH28159.1"/>
    <property type="molecule type" value="Genomic_DNA"/>
</dbReference>
<evidence type="ECO:0000313" key="3">
    <source>
        <dbReference type="Proteomes" id="UP000198724"/>
    </source>
</evidence>
<feature type="domain" description="ATPase BadF/BadG/BcrA/BcrD type" evidence="1">
    <location>
        <begin position="6"/>
        <end position="156"/>
    </location>
</feature>
<dbReference type="SUPFAM" id="SSF53067">
    <property type="entry name" value="Actin-like ATPase domain"/>
    <property type="match status" value="2"/>
</dbReference>
<dbReference type="InterPro" id="IPR052519">
    <property type="entry name" value="Euk-type_GlcNAc_Kinase"/>
</dbReference>
<evidence type="ECO:0000313" key="2">
    <source>
        <dbReference type="EMBL" id="SFH28159.1"/>
    </source>
</evidence>
<reference evidence="3" key="1">
    <citation type="submission" date="2016-10" db="EMBL/GenBank/DDBJ databases">
        <authorList>
            <person name="Varghese N."/>
            <person name="Submissions S."/>
        </authorList>
    </citation>
    <scope>NUCLEOTIDE SEQUENCE [LARGE SCALE GENOMIC DNA]</scope>
    <source>
        <strain evidence="3">LP51</strain>
    </source>
</reference>
<dbReference type="Gene3D" id="1.10.720.160">
    <property type="match status" value="1"/>
</dbReference>
<organism evidence="2 3">
    <name type="scientific">Pontibacter chinhatensis</name>
    <dbReference type="NCBI Taxonomy" id="1436961"/>
    <lineage>
        <taxon>Bacteria</taxon>
        <taxon>Pseudomonadati</taxon>
        <taxon>Bacteroidota</taxon>
        <taxon>Cytophagia</taxon>
        <taxon>Cytophagales</taxon>
        <taxon>Hymenobacteraceae</taxon>
        <taxon>Pontibacter</taxon>
    </lineage>
</organism>
<dbReference type="PANTHER" id="PTHR43190">
    <property type="entry name" value="N-ACETYL-D-GLUCOSAMINE KINASE"/>
    <property type="match status" value="1"/>
</dbReference>
<gene>
    <name evidence="2" type="ORF">SAMN05421739_10986</name>
</gene>
<dbReference type="PANTHER" id="PTHR43190:SF3">
    <property type="entry name" value="N-ACETYL-D-GLUCOSAMINE KINASE"/>
    <property type="match status" value="1"/>
</dbReference>
<sequence length="290" mass="32324">MIFIADSGSTKTDWRIVTQDTVLGQAQTAGFNPMYQETDEIFQEINDVLLPQLSDKNPEAIYYYGAGCSSPDRNKRVEDALLRAFPDAAVFVEHDLLAAARAVCGRQAGIACILGTGSNTCLYDGTDIIDNVPSLGFLLGDEGSGAYMGKLLIKAYLYRELPEDLATSLKNTYNLTKDGILDTLYSSAIPSRYMATFARFMHDKQKHPVIHGMIYENFSEFFERHVVKYEGHETLPVNFVGSISYFFSDILKQVAKKYGLHVNTILQSPSQGLIQYHQELLQTFGSPKKA</sequence>
<dbReference type="Proteomes" id="UP000198724">
    <property type="component" value="Unassembled WGS sequence"/>
</dbReference>
<evidence type="ECO:0000259" key="1">
    <source>
        <dbReference type="Pfam" id="PF01869"/>
    </source>
</evidence>
<dbReference type="RefSeq" id="WP_092105002.1">
    <property type="nucleotide sequence ID" value="NZ_FOOT01000009.1"/>
</dbReference>
<dbReference type="Pfam" id="PF01869">
    <property type="entry name" value="BcrAD_BadFG"/>
    <property type="match status" value="1"/>
</dbReference>
<proteinExistence type="predicted"/>
<keyword evidence="3" id="KW-1185">Reference proteome</keyword>
<protein>
    <submittedName>
        <fullName evidence="2">BadF/BadG/BcrA/BcrD ATPase family protein</fullName>
    </submittedName>
</protein>
<dbReference type="OrthoDB" id="871343at2"/>
<dbReference type="CDD" id="cd24079">
    <property type="entry name" value="ASKHA_NBD_PG1100-like"/>
    <property type="match status" value="1"/>
</dbReference>
<dbReference type="InterPro" id="IPR002731">
    <property type="entry name" value="ATPase_BadF"/>
</dbReference>
<name>A0A1I2YSC0_9BACT</name>
<dbReference type="STRING" id="1436961.SAMN05421739_10986"/>